<evidence type="ECO:0000313" key="2">
    <source>
        <dbReference type="Proteomes" id="UP001078443"/>
    </source>
</evidence>
<reference evidence="1" key="1">
    <citation type="submission" date="2022-12" db="EMBL/GenBank/DDBJ databases">
        <authorList>
            <person name="Wang J."/>
        </authorList>
    </citation>
    <scope>NUCLEOTIDE SEQUENCE</scope>
    <source>
        <strain evidence="1">HY-45-18</strain>
    </source>
</reference>
<name>A0ABT4D4T0_9CLOT</name>
<dbReference type="EMBL" id="JAPQER010000005">
    <property type="protein sequence ID" value="MCY6485048.1"/>
    <property type="molecule type" value="Genomic_DNA"/>
</dbReference>
<sequence>MYTCAVCESHVCSTGEKERMPKNCPCLSENIEKSKELYKEEENAKIAHNSALVEAEGYCKKTRLEETMDFANKCGYKNIGIAFCSGLKKEVKALHKILKANGFNVNSIICKNGSISKAEIGIEREQQVSLECEHEPMCNPIGQALLLNEMKTDLNVLVGLCVGHDSLFIKYSDAPVTVLVAKDRVLGHNPVQALYLSEGYYNKKLFPKK</sequence>
<keyword evidence="2" id="KW-1185">Reference proteome</keyword>
<gene>
    <name evidence="1" type="ORF">OW763_11925</name>
</gene>
<evidence type="ECO:0000313" key="1">
    <source>
        <dbReference type="EMBL" id="MCY6485048.1"/>
    </source>
</evidence>
<dbReference type="Proteomes" id="UP001078443">
    <property type="component" value="Unassembled WGS sequence"/>
</dbReference>
<accession>A0ABT4D4T0</accession>
<comment type="caution">
    <text evidence="1">The sequence shown here is derived from an EMBL/GenBank/DDBJ whole genome shotgun (WGS) entry which is preliminary data.</text>
</comment>
<organism evidence="1 2">
    <name type="scientific">Clostridium aestuarii</name>
    <dbReference type="NCBI Taxonomy" id="338193"/>
    <lineage>
        <taxon>Bacteria</taxon>
        <taxon>Bacillati</taxon>
        <taxon>Bacillota</taxon>
        <taxon>Clostridia</taxon>
        <taxon>Eubacteriales</taxon>
        <taxon>Clostridiaceae</taxon>
        <taxon>Clostridium</taxon>
    </lineage>
</organism>
<protein>
    <submittedName>
        <fullName evidence="1">DUF1847 domain-containing protein</fullName>
    </submittedName>
</protein>
<dbReference type="InterPro" id="IPR014997">
    <property type="entry name" value="DUF1847"/>
</dbReference>
<dbReference type="Pfam" id="PF08901">
    <property type="entry name" value="DUF1847"/>
    <property type="match status" value="1"/>
</dbReference>
<dbReference type="RefSeq" id="WP_268041373.1">
    <property type="nucleotide sequence ID" value="NZ_JAPQER010000005.1"/>
</dbReference>
<proteinExistence type="predicted"/>